<proteinExistence type="inferred from homology"/>
<comment type="similarity">
    <text evidence="1">Belongs to the cyclin family. Cyclin C subfamily.</text>
</comment>
<comment type="caution">
    <text evidence="6">The sequence shown here is derived from an EMBL/GenBank/DDBJ whole genome shotgun (WGS) entry which is preliminary data.</text>
</comment>
<dbReference type="SMART" id="SM00385">
    <property type="entry name" value="CYCLIN"/>
    <property type="match status" value="1"/>
</dbReference>
<dbReference type="SUPFAM" id="SSF47954">
    <property type="entry name" value="Cyclin-like"/>
    <property type="match status" value="2"/>
</dbReference>
<sequence>MAANYWTSTQLRFWVFSKEALAGMRQRKQDEERSLVQMYPLPECRHLNLFFFQQLIRLGKRMQVRQQALATAQVYLKRFYCTVEIRRTNPYLVAATALYLACKTEEAPQHIRQVVQEAKALWPDMAPCLETARIGECEFALIAEMRSQLIVHAPYRTLQTLQAELALAPDELAQAWTLVNDHYLTDLPLLHPPHVVAVTALFLVLVLQPSASSVPGVAGVASNVSVGLGMGGGVGSGGGNAAGAGSGGGAGAGAGAGLGSSGSTSGLGGLSSAMGGGGLSGGLGGGGGGVGGAGGADRGPSYMAPLSALASLSSLGPGSSTPSGTPSGGGAGGLGPGTPGLGGATPTTATGPGAALAQAQARAAAAAQNNSASGNSSNNNNNPGNTNNAGQGPVNSSAASADDGVSPQDGGRGTTIQWLIKWLAESGFDMDAIIDCTQEMISLYVCADEYNEKQTREQINRFIKARGLDR</sequence>
<gene>
    <name evidence="6" type="ORF">SPI_06829</name>
</gene>
<dbReference type="EMBL" id="AZHD01000013">
    <property type="protein sequence ID" value="OAA57944.1"/>
    <property type="molecule type" value="Genomic_DNA"/>
</dbReference>
<dbReference type="Gene3D" id="1.10.472.10">
    <property type="entry name" value="Cyclin-like"/>
    <property type="match status" value="2"/>
</dbReference>
<keyword evidence="7" id="KW-1185">Reference proteome</keyword>
<dbReference type="GO" id="GO:0016538">
    <property type="term" value="F:cyclin-dependent protein serine/threonine kinase regulator activity"/>
    <property type="evidence" value="ECO:0007669"/>
    <property type="project" value="InterPro"/>
</dbReference>
<dbReference type="STRING" id="1081102.A0A167QT91"/>
<dbReference type="OrthoDB" id="10266018at2759"/>
<dbReference type="InterPro" id="IPR036915">
    <property type="entry name" value="Cyclin-like_sf"/>
</dbReference>
<dbReference type="PANTHER" id="PTHR10026">
    <property type="entry name" value="CYCLIN"/>
    <property type="match status" value="1"/>
</dbReference>
<dbReference type="InterPro" id="IPR043198">
    <property type="entry name" value="Cyclin/Ssn8"/>
</dbReference>
<dbReference type="Pfam" id="PF00134">
    <property type="entry name" value="Cyclin_N"/>
    <property type="match status" value="1"/>
</dbReference>
<dbReference type="AlphaFoldDB" id="A0A167QT91"/>
<accession>A0A167QT91</accession>
<dbReference type="InterPro" id="IPR006671">
    <property type="entry name" value="Cyclin_N"/>
</dbReference>
<evidence type="ECO:0000259" key="5">
    <source>
        <dbReference type="SMART" id="SM00385"/>
    </source>
</evidence>
<dbReference type="InterPro" id="IPR013763">
    <property type="entry name" value="Cyclin-like_dom"/>
</dbReference>
<name>A0A167QT91_9HYPO</name>
<evidence type="ECO:0000256" key="2">
    <source>
        <dbReference type="ARBA" id="ARBA00014912"/>
    </source>
</evidence>
<feature type="compositionally biased region" description="Gly residues" evidence="4">
    <location>
        <begin position="326"/>
        <end position="343"/>
    </location>
</feature>
<feature type="compositionally biased region" description="Low complexity" evidence="4">
    <location>
        <begin position="313"/>
        <end position="325"/>
    </location>
</feature>
<feature type="region of interest" description="Disordered" evidence="4">
    <location>
        <begin position="313"/>
        <end position="413"/>
    </location>
</feature>
<keyword evidence="3" id="KW-0195">Cyclin</keyword>
<protein>
    <recommendedName>
        <fullName evidence="2">RNA polymerase II holoenzyme cyclin-like subunit</fullName>
    </recommendedName>
</protein>
<reference evidence="6 7" key="1">
    <citation type="journal article" date="2016" name="Genome Biol. Evol.">
        <title>Divergent and convergent evolution of fungal pathogenicity.</title>
        <authorList>
            <person name="Shang Y."/>
            <person name="Xiao G."/>
            <person name="Zheng P."/>
            <person name="Cen K."/>
            <person name="Zhan S."/>
            <person name="Wang C."/>
        </authorList>
    </citation>
    <scope>NUCLEOTIDE SEQUENCE [LARGE SCALE GENOMIC DNA]</scope>
    <source>
        <strain evidence="6 7">RCEF 264</strain>
    </source>
</reference>
<feature type="compositionally biased region" description="Low complexity" evidence="4">
    <location>
        <begin position="344"/>
        <end position="393"/>
    </location>
</feature>
<dbReference type="GO" id="GO:0006357">
    <property type="term" value="P:regulation of transcription by RNA polymerase II"/>
    <property type="evidence" value="ECO:0007669"/>
    <property type="project" value="InterPro"/>
</dbReference>
<dbReference type="Proteomes" id="UP000076874">
    <property type="component" value="Unassembled WGS sequence"/>
</dbReference>
<feature type="domain" description="Cyclin-like" evidence="5">
    <location>
        <begin position="53"/>
        <end position="143"/>
    </location>
</feature>
<evidence type="ECO:0000256" key="3">
    <source>
        <dbReference type="RuleBase" id="RU000383"/>
    </source>
</evidence>
<evidence type="ECO:0000313" key="7">
    <source>
        <dbReference type="Proteomes" id="UP000076874"/>
    </source>
</evidence>
<evidence type="ECO:0000256" key="4">
    <source>
        <dbReference type="SAM" id="MobiDB-lite"/>
    </source>
</evidence>
<evidence type="ECO:0000313" key="6">
    <source>
        <dbReference type="EMBL" id="OAA57944.1"/>
    </source>
</evidence>
<dbReference type="CDD" id="cd20513">
    <property type="entry name" value="CYCLIN_CCNC_rpt1"/>
    <property type="match status" value="1"/>
</dbReference>
<evidence type="ECO:0000256" key="1">
    <source>
        <dbReference type="ARBA" id="ARBA00008638"/>
    </source>
</evidence>
<organism evidence="6 7">
    <name type="scientific">Niveomyces insectorum RCEF 264</name>
    <dbReference type="NCBI Taxonomy" id="1081102"/>
    <lineage>
        <taxon>Eukaryota</taxon>
        <taxon>Fungi</taxon>
        <taxon>Dikarya</taxon>
        <taxon>Ascomycota</taxon>
        <taxon>Pezizomycotina</taxon>
        <taxon>Sordariomycetes</taxon>
        <taxon>Hypocreomycetidae</taxon>
        <taxon>Hypocreales</taxon>
        <taxon>Cordycipitaceae</taxon>
        <taxon>Niveomyces</taxon>
    </lineage>
</organism>